<name>A0A653AAC2_UNCDX</name>
<sequence length="75" mass="8529">MLNNPRPKFLIIINKCQSEIDLSAPDNFVALNGNFLYQLCQFSPLTARALGFCMLRKIFAFMQQMAPGKSQHHQA</sequence>
<accession>A0A653AAC2</accession>
<reference evidence="1" key="1">
    <citation type="submission" date="2018-07" db="EMBL/GenBank/DDBJ databases">
        <authorList>
            <consortium name="Genoscope - CEA"/>
            <person name="William W."/>
        </authorList>
    </citation>
    <scope>NUCLEOTIDE SEQUENCE</scope>
    <source>
        <strain evidence="1">IK1</strain>
    </source>
</reference>
<evidence type="ECO:0000313" key="1">
    <source>
        <dbReference type="EMBL" id="VBB44878.1"/>
    </source>
</evidence>
<proteinExistence type="predicted"/>
<organism evidence="1">
    <name type="scientific">Uncultured Desulfatiglans sp</name>
    <dbReference type="NCBI Taxonomy" id="1748965"/>
    <lineage>
        <taxon>Bacteria</taxon>
        <taxon>Pseudomonadati</taxon>
        <taxon>Thermodesulfobacteriota</taxon>
        <taxon>Desulfobacteria</taxon>
        <taxon>Desulfatiglandales</taxon>
        <taxon>Desulfatiglandaceae</taxon>
        <taxon>Desulfatiglans</taxon>
        <taxon>environmental samples</taxon>
    </lineage>
</organism>
<dbReference type="AlphaFoldDB" id="A0A653AAC2"/>
<dbReference type="EMBL" id="UPXX01000029">
    <property type="protein sequence ID" value="VBB44878.1"/>
    <property type="molecule type" value="Genomic_DNA"/>
</dbReference>
<protein>
    <submittedName>
        <fullName evidence="1">Uncharacterized protein</fullName>
    </submittedName>
</protein>
<gene>
    <name evidence="1" type="ORF">TRIP_B350058</name>
</gene>